<evidence type="ECO:0000256" key="2">
    <source>
        <dbReference type="ARBA" id="ARBA00022448"/>
    </source>
</evidence>
<dbReference type="InterPro" id="IPR023996">
    <property type="entry name" value="TonB-dep_OMP_SusC/RagA"/>
</dbReference>
<dbReference type="AlphaFoldDB" id="A0A1I3H1V4"/>
<dbReference type="InterPro" id="IPR012910">
    <property type="entry name" value="Plug_dom"/>
</dbReference>
<evidence type="ECO:0000256" key="3">
    <source>
        <dbReference type="ARBA" id="ARBA00022452"/>
    </source>
</evidence>
<evidence type="ECO:0000256" key="6">
    <source>
        <dbReference type="ARBA" id="ARBA00023237"/>
    </source>
</evidence>
<keyword evidence="4 7" id="KW-0812">Transmembrane</keyword>
<dbReference type="GO" id="GO:0009279">
    <property type="term" value="C:cell outer membrane"/>
    <property type="evidence" value="ECO:0007669"/>
    <property type="project" value="UniProtKB-SubCell"/>
</dbReference>
<dbReference type="STRING" id="1125876.SAMN05443292_2138"/>
<dbReference type="InterPro" id="IPR036942">
    <property type="entry name" value="Beta-barrel_TonB_sf"/>
</dbReference>
<keyword evidence="11" id="KW-1185">Reference proteome</keyword>
<name>A0A1I3H1V4_9FLAO</name>
<evidence type="ECO:0000256" key="7">
    <source>
        <dbReference type="PROSITE-ProRule" id="PRU01360"/>
    </source>
</evidence>
<dbReference type="EMBL" id="FOQT01000003">
    <property type="protein sequence ID" value="SFI29517.1"/>
    <property type="molecule type" value="Genomic_DNA"/>
</dbReference>
<dbReference type="SUPFAM" id="SSF56935">
    <property type="entry name" value="Porins"/>
    <property type="match status" value="1"/>
</dbReference>
<reference evidence="10 11" key="1">
    <citation type="submission" date="2016-10" db="EMBL/GenBank/DDBJ databases">
        <authorList>
            <person name="de Groot N.N."/>
        </authorList>
    </citation>
    <scope>NUCLEOTIDE SEQUENCE [LARGE SCALE GENOMIC DNA]</scope>
    <source>
        <strain evidence="10 11">DSM 26000</strain>
    </source>
</reference>
<accession>A0A1I3H1V4</accession>
<proteinExistence type="inferred from homology"/>
<evidence type="ECO:0000259" key="9">
    <source>
        <dbReference type="Pfam" id="PF07715"/>
    </source>
</evidence>
<sequence>MKFKTINTVLIAAAFFTFDFAYSQQTQNDTISNGNKEKDIQEVVLIGYGGIKKSDATGSVTSVKAEDFNKGTVTSPEQLLQGKAAGVQITSTSGDPNAKSNVRIRGFGSIRSGGDPLYVIDGVPISSGDSSSGRGDIGFGSGAASNPLNFINPNDIESIDVLKDAGAVAIYGSRGANGVIIITTKKGKKGAGQLTFNATSGFSRLANRIDLLGATEYAAIPGAKVFGSNTDALKEITRTGTNNQYDLSYAGGSDNGSYRVSLAYLDQKGILLNSGQQKTNISYYVDQKFFDNKLKLESSFTANFIRAITPPTAETAGAEGDVIISALRWNPTRNLFDPTNPSGYTIIADNPRNPLNLINYYTDISKTYRTVGNVAATLTIAKGLDFRVNYGVDYSTSQRAIAGSDLINIQSISTVGGTALLFNINKYNYVIENTLNYKWKITDKFNLNAIGGYSFQQFDNAGQQNLVQNYGGNHDQNYYIRNIFAGTVINPSSQFSFDNPTDKLQSYFGRAIFDYNGIYVLNAIMRADGSSKFGANNKYGYFPSISGAWNIDKEGFAPDYFNTLKLRGGFGITGNQDFPSGLSSTFLQPNRGNYRPVNFGNADLKWEQTEQYNAGIDFGLMQNRISGSLDFYNKTSKDVLVQKIQLQRETESPLGFVNLDNTRFINKGAEFSISYKAIKTADFNLDFGGNVAYNITKATGVIADGFDNTVGIKTGIINGQGLTDEYAQGHFDGQELFTFNLLQFRGFDANGLSLYDDANGGVTSDPGLAVKKFSGSALPKYNVGLFLKGNYKNLDFTLNGYGQYGGKIYDNTANALFYKAAFAQGTNVPADVANSNEAANNSNGASTRFLSSSDFFRFSNMSIGYTLKGESGIFNYVKSVRFNITGQNLFVITGYKGFDPEVSTSKPIDGVPSYGIDYASYPKARTFSAGVNINF</sequence>
<comment type="similarity">
    <text evidence="7">Belongs to the TonB-dependent receptor family.</text>
</comment>
<protein>
    <submittedName>
        <fullName evidence="10">Iron complex outermembrane recepter protein</fullName>
    </submittedName>
</protein>
<keyword evidence="6 7" id="KW-0998">Cell outer membrane</keyword>
<evidence type="ECO:0000256" key="5">
    <source>
        <dbReference type="ARBA" id="ARBA00023136"/>
    </source>
</evidence>
<dbReference type="PROSITE" id="PS52016">
    <property type="entry name" value="TONB_DEPENDENT_REC_3"/>
    <property type="match status" value="1"/>
</dbReference>
<evidence type="ECO:0000313" key="10">
    <source>
        <dbReference type="EMBL" id="SFI29517.1"/>
    </source>
</evidence>
<comment type="subcellular location">
    <subcellularLocation>
        <location evidence="1 7">Cell outer membrane</location>
        <topology evidence="1 7">Multi-pass membrane protein</topology>
    </subcellularLocation>
</comment>
<evidence type="ECO:0000256" key="4">
    <source>
        <dbReference type="ARBA" id="ARBA00022692"/>
    </source>
</evidence>
<dbReference type="Pfam" id="PF07715">
    <property type="entry name" value="Plug"/>
    <property type="match status" value="1"/>
</dbReference>
<dbReference type="RefSeq" id="WP_090080374.1">
    <property type="nucleotide sequence ID" value="NZ_FOQT01000003.1"/>
</dbReference>
<feature type="signal peptide" evidence="8">
    <location>
        <begin position="1"/>
        <end position="23"/>
    </location>
</feature>
<keyword evidence="8" id="KW-0732">Signal</keyword>
<gene>
    <name evidence="10" type="ORF">SAMN05443292_2138</name>
</gene>
<feature type="chain" id="PRO_5011756273" evidence="8">
    <location>
        <begin position="24"/>
        <end position="935"/>
    </location>
</feature>
<evidence type="ECO:0000256" key="8">
    <source>
        <dbReference type="SAM" id="SignalP"/>
    </source>
</evidence>
<dbReference type="Proteomes" id="UP000198931">
    <property type="component" value="Unassembled WGS sequence"/>
</dbReference>
<evidence type="ECO:0000256" key="1">
    <source>
        <dbReference type="ARBA" id="ARBA00004571"/>
    </source>
</evidence>
<keyword evidence="3 7" id="KW-1134">Transmembrane beta strand</keyword>
<keyword evidence="5 7" id="KW-0472">Membrane</keyword>
<dbReference type="InterPro" id="IPR039426">
    <property type="entry name" value="TonB-dep_rcpt-like"/>
</dbReference>
<dbReference type="NCBIfam" id="TIGR04057">
    <property type="entry name" value="SusC_RagA_signa"/>
    <property type="match status" value="1"/>
</dbReference>
<dbReference type="NCBIfam" id="TIGR04056">
    <property type="entry name" value="OMP_RagA_SusC"/>
    <property type="match status" value="1"/>
</dbReference>
<dbReference type="InterPro" id="IPR037066">
    <property type="entry name" value="Plug_dom_sf"/>
</dbReference>
<dbReference type="Gene3D" id="2.40.170.20">
    <property type="entry name" value="TonB-dependent receptor, beta-barrel domain"/>
    <property type="match status" value="1"/>
</dbReference>
<dbReference type="OrthoDB" id="9768177at2"/>
<evidence type="ECO:0000313" key="11">
    <source>
        <dbReference type="Proteomes" id="UP000198931"/>
    </source>
</evidence>
<organism evidence="10 11">
    <name type="scientific">Halpernia frigidisoli</name>
    <dbReference type="NCBI Taxonomy" id="1125876"/>
    <lineage>
        <taxon>Bacteria</taxon>
        <taxon>Pseudomonadati</taxon>
        <taxon>Bacteroidota</taxon>
        <taxon>Flavobacteriia</taxon>
        <taxon>Flavobacteriales</taxon>
        <taxon>Weeksellaceae</taxon>
        <taxon>Chryseobacterium group</taxon>
        <taxon>Halpernia</taxon>
    </lineage>
</organism>
<dbReference type="Gene3D" id="2.170.130.10">
    <property type="entry name" value="TonB-dependent receptor, plug domain"/>
    <property type="match status" value="1"/>
</dbReference>
<keyword evidence="2 7" id="KW-0813">Transport</keyword>
<dbReference type="InterPro" id="IPR023997">
    <property type="entry name" value="TonB-dep_OMP_SusC/RagA_CS"/>
</dbReference>
<feature type="domain" description="TonB-dependent receptor plug" evidence="9">
    <location>
        <begin position="53"/>
        <end position="179"/>
    </location>
</feature>